<dbReference type="Pfam" id="PF00532">
    <property type="entry name" value="Peripla_BP_1"/>
    <property type="match status" value="1"/>
</dbReference>
<dbReference type="CDD" id="cd01392">
    <property type="entry name" value="HTH_LacI"/>
    <property type="match status" value="1"/>
</dbReference>
<dbReference type="OrthoDB" id="9768806at2"/>
<dbReference type="PANTHER" id="PTHR30146:SF109">
    <property type="entry name" value="HTH-TYPE TRANSCRIPTIONAL REGULATOR GALS"/>
    <property type="match status" value="1"/>
</dbReference>
<protein>
    <submittedName>
        <fullName evidence="5">LacI family transcriptional regulator</fullName>
    </submittedName>
</protein>
<dbReference type="AlphaFoldDB" id="K2P012"/>
<dbReference type="SUPFAM" id="SSF53822">
    <property type="entry name" value="Periplasmic binding protein-like I"/>
    <property type="match status" value="1"/>
</dbReference>
<dbReference type="EMBL" id="AMSG01000023">
    <property type="protein sequence ID" value="EKF54368.1"/>
    <property type="molecule type" value="Genomic_DNA"/>
</dbReference>
<keyword evidence="2" id="KW-0238">DNA-binding</keyword>
<dbReference type="PROSITE" id="PS50932">
    <property type="entry name" value="HTH_LACI_2"/>
    <property type="match status" value="1"/>
</dbReference>
<dbReference type="InterPro" id="IPR000843">
    <property type="entry name" value="HTH_LacI"/>
</dbReference>
<keyword evidence="3" id="KW-0804">Transcription</keyword>
<organism evidence="5 6">
    <name type="scientific">Galbibacter marinus</name>
    <dbReference type="NCBI Taxonomy" id="555500"/>
    <lineage>
        <taxon>Bacteria</taxon>
        <taxon>Pseudomonadati</taxon>
        <taxon>Bacteroidota</taxon>
        <taxon>Flavobacteriia</taxon>
        <taxon>Flavobacteriales</taxon>
        <taxon>Flavobacteriaceae</taxon>
        <taxon>Galbibacter</taxon>
    </lineage>
</organism>
<feature type="domain" description="HTH lacI-type" evidence="4">
    <location>
        <begin position="7"/>
        <end position="61"/>
    </location>
</feature>
<dbReference type="Proteomes" id="UP000007364">
    <property type="component" value="Unassembled WGS sequence"/>
</dbReference>
<dbReference type="InterPro" id="IPR010982">
    <property type="entry name" value="Lambda_DNA-bd_dom_sf"/>
</dbReference>
<evidence type="ECO:0000256" key="1">
    <source>
        <dbReference type="ARBA" id="ARBA00023015"/>
    </source>
</evidence>
<keyword evidence="6" id="KW-1185">Reference proteome</keyword>
<evidence type="ECO:0000256" key="3">
    <source>
        <dbReference type="ARBA" id="ARBA00023163"/>
    </source>
</evidence>
<accession>K2P012</accession>
<dbReference type="Pfam" id="PF00356">
    <property type="entry name" value="LacI"/>
    <property type="match status" value="1"/>
</dbReference>
<dbReference type="GO" id="GO:0003700">
    <property type="term" value="F:DNA-binding transcription factor activity"/>
    <property type="evidence" value="ECO:0007669"/>
    <property type="project" value="TreeGrafter"/>
</dbReference>
<dbReference type="InterPro" id="IPR028082">
    <property type="entry name" value="Peripla_BP_I"/>
</dbReference>
<comment type="caution">
    <text evidence="5">The sequence shown here is derived from an EMBL/GenBank/DDBJ whole genome shotgun (WGS) entry which is preliminary data.</text>
</comment>
<dbReference type="Gene3D" id="1.10.260.40">
    <property type="entry name" value="lambda repressor-like DNA-binding domains"/>
    <property type="match status" value="1"/>
</dbReference>
<keyword evidence="1" id="KW-0805">Transcription regulation</keyword>
<reference evidence="5 6" key="1">
    <citation type="journal article" date="2012" name="J. Bacteriol.">
        <title>Genome Sequence of Galbibacter marinum Type Strain ck-I2-15.</title>
        <authorList>
            <person name="Lai Q."/>
            <person name="Li C."/>
            <person name="Shao Z."/>
        </authorList>
    </citation>
    <scope>NUCLEOTIDE SEQUENCE [LARGE SCALE GENOMIC DNA]</scope>
    <source>
        <strain evidence="6">ck-I2-15</strain>
    </source>
</reference>
<dbReference type="eggNOG" id="COG1609">
    <property type="taxonomic scope" value="Bacteria"/>
</dbReference>
<dbReference type="GO" id="GO:0000976">
    <property type="term" value="F:transcription cis-regulatory region binding"/>
    <property type="evidence" value="ECO:0007669"/>
    <property type="project" value="TreeGrafter"/>
</dbReference>
<dbReference type="PATRIC" id="fig|555500.3.peg.2649"/>
<dbReference type="Gene3D" id="3.40.50.2300">
    <property type="match status" value="2"/>
</dbReference>
<dbReference type="STRING" id="555500.I215_12848"/>
<dbReference type="InterPro" id="IPR001761">
    <property type="entry name" value="Peripla_BP/Lac1_sug-bd_dom"/>
</dbReference>
<evidence type="ECO:0000313" key="6">
    <source>
        <dbReference type="Proteomes" id="UP000007364"/>
    </source>
</evidence>
<dbReference type="PANTHER" id="PTHR30146">
    <property type="entry name" value="LACI-RELATED TRANSCRIPTIONAL REPRESSOR"/>
    <property type="match status" value="1"/>
</dbReference>
<evidence type="ECO:0000256" key="2">
    <source>
        <dbReference type="ARBA" id="ARBA00023125"/>
    </source>
</evidence>
<gene>
    <name evidence="5" type="ORF">I215_12848</name>
</gene>
<dbReference type="RefSeq" id="WP_008992408.1">
    <property type="nucleotide sequence ID" value="NZ_AMSG01000023.1"/>
</dbReference>
<dbReference type="SMART" id="SM00354">
    <property type="entry name" value="HTH_LACI"/>
    <property type="match status" value="1"/>
</dbReference>
<sequence length="343" mass="38123">MKSKNHITIYDISRKLKISPSTVSRALNDNPRVNAETKKLIVETAKQMNYKQNKLALALKSGHSMVVGVVVPFINRSFFSTVIRGIEEELKPLGYHVIICQTGQDAAAEQENIHALLDSQVDGVFLSTSIGREEGRAHLNHVLEHDMPLVFVDRCVDVIDASSVVIDDFKGAYDATSHLIDQGCKNIVHFAGDRKFDIYENRFLGYSAALKDHGINLDFEKYVIHTDSVIENGRGAIENLIEEGIAFDAIFSASDFAAIGAYLELEEKGIRIPEQVALVGFGNEPFIKYTRPSISSVDQSPLEMGRRAAQLFLNGIKQSDQQPFSDKIVLPPVLHIRNSSKKK</sequence>
<dbReference type="SUPFAM" id="SSF47413">
    <property type="entry name" value="lambda repressor-like DNA-binding domains"/>
    <property type="match status" value="1"/>
</dbReference>
<proteinExistence type="predicted"/>
<dbReference type="CDD" id="cd06267">
    <property type="entry name" value="PBP1_LacI_sugar_binding-like"/>
    <property type="match status" value="1"/>
</dbReference>
<evidence type="ECO:0000313" key="5">
    <source>
        <dbReference type="EMBL" id="EKF54368.1"/>
    </source>
</evidence>
<evidence type="ECO:0000259" key="4">
    <source>
        <dbReference type="PROSITE" id="PS50932"/>
    </source>
</evidence>
<name>K2P012_9FLAO</name>